<feature type="repeat" description="PPR" evidence="2">
    <location>
        <begin position="273"/>
        <end position="307"/>
    </location>
</feature>
<keyword evidence="4" id="KW-1185">Reference proteome</keyword>
<dbReference type="GO" id="GO:0003723">
    <property type="term" value="F:RNA binding"/>
    <property type="evidence" value="ECO:0007669"/>
    <property type="project" value="InterPro"/>
</dbReference>
<dbReference type="FunFam" id="1.25.40.10:FF:000344">
    <property type="entry name" value="Pentatricopeptide repeat-containing protein"/>
    <property type="match status" value="1"/>
</dbReference>
<sequence>MPQPRRNANRILYGYVRNLEITACRRSHCLMCFNAEILKDTGTVDSLIRFFGSHGTLLEANLVFCAVPKPSSDTWHAIIFAHAAHGHHDGVLRLYQKTREYNLSLSKYVFPGVIKACATLRALQHGKLIHDDILRYRVEYDDMIGCALLDMYARCGSLDEARNLFDNLSSKDVVSWGAMIAGYVQHKSGLSALKLFKEMQEKGIEPTNITFLSVIKACSTIGAIIEGNLIHDSILRLQYESDLAIGNALIDMYAKCGVLDSAQNIFLRLPTHNIVSYSTLLDAFVQHGRSFAALCLFGKMQLKNITSCTVTYLGVLKACCNIAALEPGMILHHDIVVNNAEVDITVANTVIDMYAKCGLLDEARRVFDMLPMRSTVSWSIMSNGYVQTGENHMTLELYDEMQNEQVTPDNVTYVAVLKACGNANLIAKGKAVHKQMVDSGITLDTMLGSTLIDMYTKCGDLNEAEQVFDCVPNKDVVLWSALICGYVHDGKYAQALGLFKKMQQSSVNPDRVVFLCAIRACRCLGALSEGERIHCLARTHGFESDLIVVSALIDMYGKCGSMKSACELFARLSHRDAVAWGAIIAGYAHNGDYDMVKKYTEEMKSQCQMPIGHALSHVLSAVTLSGSIDEGHNLLKAGIMDGMVGPNIDHYNCVIDMLGRAGNLRDAEHMLQSKPFPANLVDWTALLTACSSHGNSMLGRECYQQISYLDPSASFGHSLLCKLYVEMG</sequence>
<dbReference type="PANTHER" id="PTHR24015:SF548">
    <property type="entry name" value="OS08G0340900 PROTEIN"/>
    <property type="match status" value="1"/>
</dbReference>
<comment type="caution">
    <text evidence="3">The sequence shown here is derived from an EMBL/GenBank/DDBJ whole genome shotgun (WGS) entry which is preliminary data.</text>
</comment>
<dbReference type="AlphaFoldDB" id="A0A8T2RSH4"/>
<feature type="repeat" description="PPR" evidence="2">
    <location>
        <begin position="172"/>
        <end position="206"/>
    </location>
</feature>
<reference evidence="3" key="1">
    <citation type="submission" date="2021-08" db="EMBL/GenBank/DDBJ databases">
        <title>WGS assembly of Ceratopteris richardii.</title>
        <authorList>
            <person name="Marchant D.B."/>
            <person name="Chen G."/>
            <person name="Jenkins J."/>
            <person name="Shu S."/>
            <person name="Leebens-Mack J."/>
            <person name="Grimwood J."/>
            <person name="Schmutz J."/>
            <person name="Soltis P."/>
            <person name="Soltis D."/>
            <person name="Chen Z.-H."/>
        </authorList>
    </citation>
    <scope>NUCLEOTIDE SEQUENCE</scope>
    <source>
        <strain evidence="3">Whitten #5841</strain>
        <tissue evidence="3">Leaf</tissue>
    </source>
</reference>
<feature type="repeat" description="PPR" evidence="2">
    <location>
        <begin position="374"/>
        <end position="408"/>
    </location>
</feature>
<dbReference type="GO" id="GO:0048731">
    <property type="term" value="P:system development"/>
    <property type="evidence" value="ECO:0007669"/>
    <property type="project" value="UniProtKB-ARBA"/>
</dbReference>
<evidence type="ECO:0000256" key="2">
    <source>
        <dbReference type="PROSITE-ProRule" id="PRU00708"/>
    </source>
</evidence>
<dbReference type="Pfam" id="PF01535">
    <property type="entry name" value="PPR"/>
    <property type="match status" value="6"/>
</dbReference>
<keyword evidence="1" id="KW-0677">Repeat</keyword>
<dbReference type="Gene3D" id="1.25.40.10">
    <property type="entry name" value="Tetratricopeptide repeat domain"/>
    <property type="match status" value="7"/>
</dbReference>
<proteinExistence type="predicted"/>
<dbReference type="InterPro" id="IPR011990">
    <property type="entry name" value="TPR-like_helical_dom_sf"/>
</dbReference>
<organism evidence="3 4">
    <name type="scientific">Ceratopteris richardii</name>
    <name type="common">Triangle waterfern</name>
    <dbReference type="NCBI Taxonomy" id="49495"/>
    <lineage>
        <taxon>Eukaryota</taxon>
        <taxon>Viridiplantae</taxon>
        <taxon>Streptophyta</taxon>
        <taxon>Embryophyta</taxon>
        <taxon>Tracheophyta</taxon>
        <taxon>Polypodiopsida</taxon>
        <taxon>Polypodiidae</taxon>
        <taxon>Polypodiales</taxon>
        <taxon>Pteridineae</taxon>
        <taxon>Pteridaceae</taxon>
        <taxon>Parkerioideae</taxon>
        <taxon>Ceratopteris</taxon>
    </lineage>
</organism>
<dbReference type="Pfam" id="PF13041">
    <property type="entry name" value="PPR_2"/>
    <property type="match status" value="4"/>
</dbReference>
<dbReference type="EMBL" id="CM035430">
    <property type="protein sequence ID" value="KAH7298515.1"/>
    <property type="molecule type" value="Genomic_DNA"/>
</dbReference>
<evidence type="ECO:0008006" key="5">
    <source>
        <dbReference type="Google" id="ProtNLM"/>
    </source>
</evidence>
<dbReference type="GO" id="GO:0009451">
    <property type="term" value="P:RNA modification"/>
    <property type="evidence" value="ECO:0007669"/>
    <property type="project" value="InterPro"/>
</dbReference>
<dbReference type="OrthoDB" id="185373at2759"/>
<dbReference type="FunFam" id="1.25.40.10:FF:000158">
    <property type="entry name" value="pentatricopeptide repeat-containing protein At2g33680"/>
    <property type="match status" value="1"/>
</dbReference>
<name>A0A8T2RSH4_CERRI</name>
<gene>
    <name evidence="3" type="ORF">KP509_25G047500</name>
</gene>
<dbReference type="NCBIfam" id="TIGR00756">
    <property type="entry name" value="PPR"/>
    <property type="match status" value="4"/>
</dbReference>
<feature type="repeat" description="PPR" evidence="2">
    <location>
        <begin position="576"/>
        <end position="610"/>
    </location>
</feature>
<dbReference type="InterPro" id="IPR046960">
    <property type="entry name" value="PPR_At4g14850-like_plant"/>
</dbReference>
<evidence type="ECO:0000256" key="1">
    <source>
        <dbReference type="ARBA" id="ARBA00022737"/>
    </source>
</evidence>
<feature type="repeat" description="PPR" evidence="2">
    <location>
        <begin position="343"/>
        <end position="373"/>
    </location>
</feature>
<dbReference type="FunFam" id="1.25.40.10:FF:000031">
    <property type="entry name" value="Pentatricopeptide repeat-containing protein mitochondrial"/>
    <property type="match status" value="2"/>
</dbReference>
<dbReference type="PANTHER" id="PTHR24015">
    <property type="entry name" value="OS07G0578800 PROTEIN-RELATED"/>
    <property type="match status" value="1"/>
</dbReference>
<dbReference type="OMA" id="HEDIMAS"/>
<feature type="repeat" description="PPR" evidence="2">
    <location>
        <begin position="475"/>
        <end position="509"/>
    </location>
</feature>
<protein>
    <recommendedName>
        <fullName evidence="5">Pentatricopeptide repeat-containing protein</fullName>
    </recommendedName>
</protein>
<dbReference type="InterPro" id="IPR002885">
    <property type="entry name" value="PPR_rpt"/>
</dbReference>
<dbReference type="Proteomes" id="UP000825935">
    <property type="component" value="Chromosome 25"/>
</dbReference>
<evidence type="ECO:0000313" key="4">
    <source>
        <dbReference type="Proteomes" id="UP000825935"/>
    </source>
</evidence>
<dbReference type="PROSITE" id="PS51375">
    <property type="entry name" value="PPR"/>
    <property type="match status" value="7"/>
</dbReference>
<evidence type="ECO:0000313" key="3">
    <source>
        <dbReference type="EMBL" id="KAH7298515.1"/>
    </source>
</evidence>
<feature type="repeat" description="PPR" evidence="2">
    <location>
        <begin position="409"/>
        <end position="443"/>
    </location>
</feature>
<accession>A0A8T2RSH4</accession>